<accession>A0A7I8X6L1</accession>
<dbReference type="Proteomes" id="UP000582659">
    <property type="component" value="Unassembled WGS sequence"/>
</dbReference>
<dbReference type="EMBL" id="CAJFCV020000005">
    <property type="protein sequence ID" value="CAG9122916.1"/>
    <property type="molecule type" value="Genomic_DNA"/>
</dbReference>
<dbReference type="AlphaFoldDB" id="A0A7I8X6L1"/>
<sequence length="68" mass="8048">MYYPNKYSLKVRTSAKPKLAFSQQRNFSLRDPQSGIFAKEKAQNRPSRHRSHLQGHEHRCFLNRSIFG</sequence>
<dbReference type="Proteomes" id="UP000659654">
    <property type="component" value="Unassembled WGS sequence"/>
</dbReference>
<evidence type="ECO:0000313" key="2">
    <source>
        <dbReference type="Proteomes" id="UP000659654"/>
    </source>
</evidence>
<name>A0A7I8X6L1_BURXY</name>
<evidence type="ECO:0000313" key="1">
    <source>
        <dbReference type="EMBL" id="CAD5231655.1"/>
    </source>
</evidence>
<protein>
    <submittedName>
        <fullName evidence="1">(pine wood nematode) hypothetical protein</fullName>
    </submittedName>
</protein>
<comment type="caution">
    <text evidence="1">The sequence shown here is derived from an EMBL/GenBank/DDBJ whole genome shotgun (WGS) entry which is preliminary data.</text>
</comment>
<reference evidence="1" key="1">
    <citation type="submission" date="2020-09" db="EMBL/GenBank/DDBJ databases">
        <authorList>
            <person name="Kikuchi T."/>
        </authorList>
    </citation>
    <scope>NUCLEOTIDE SEQUENCE</scope>
    <source>
        <strain evidence="1">Ka4C1</strain>
    </source>
</reference>
<keyword evidence="2" id="KW-1185">Reference proteome</keyword>
<gene>
    <name evidence="1" type="ORF">BXYJ_LOCUS11751</name>
</gene>
<organism evidence="1 2">
    <name type="scientific">Bursaphelenchus xylophilus</name>
    <name type="common">Pinewood nematode worm</name>
    <name type="synonym">Aphelenchoides xylophilus</name>
    <dbReference type="NCBI Taxonomy" id="6326"/>
    <lineage>
        <taxon>Eukaryota</taxon>
        <taxon>Metazoa</taxon>
        <taxon>Ecdysozoa</taxon>
        <taxon>Nematoda</taxon>
        <taxon>Chromadorea</taxon>
        <taxon>Rhabditida</taxon>
        <taxon>Tylenchina</taxon>
        <taxon>Tylenchomorpha</taxon>
        <taxon>Aphelenchoidea</taxon>
        <taxon>Aphelenchoididae</taxon>
        <taxon>Bursaphelenchus</taxon>
    </lineage>
</organism>
<dbReference type="EMBL" id="CAJFDI010000005">
    <property type="protein sequence ID" value="CAD5231655.1"/>
    <property type="molecule type" value="Genomic_DNA"/>
</dbReference>
<proteinExistence type="predicted"/>